<comment type="caution">
    <text evidence="10">The sequence shown here is derived from an EMBL/GenBank/DDBJ whole genome shotgun (WGS) entry which is preliminary data.</text>
</comment>
<evidence type="ECO:0000256" key="6">
    <source>
        <dbReference type="ARBA" id="ARBA00023136"/>
    </source>
</evidence>
<evidence type="ECO:0000256" key="3">
    <source>
        <dbReference type="ARBA" id="ARBA00022475"/>
    </source>
</evidence>
<protein>
    <submittedName>
        <fullName evidence="10">Mechanosensitive ion channel family protein</fullName>
    </submittedName>
</protein>
<evidence type="ECO:0000256" key="4">
    <source>
        <dbReference type="ARBA" id="ARBA00022692"/>
    </source>
</evidence>
<dbReference type="PANTHER" id="PTHR30347:SF1">
    <property type="entry name" value="MECHANOSENSITIVE CHANNEL MSCK"/>
    <property type="match status" value="1"/>
</dbReference>
<dbReference type="EMBL" id="JBHUMV010000009">
    <property type="protein sequence ID" value="MFD2756074.1"/>
    <property type="molecule type" value="Genomic_DNA"/>
</dbReference>
<accession>A0ABW5URS9</accession>
<keyword evidence="5 7" id="KW-1133">Transmembrane helix</keyword>
<dbReference type="SUPFAM" id="SSF82689">
    <property type="entry name" value="Mechanosensitive channel protein MscS (YggB), C-terminal domain"/>
    <property type="match status" value="1"/>
</dbReference>
<feature type="transmembrane region" description="Helical" evidence="7">
    <location>
        <begin position="71"/>
        <end position="91"/>
    </location>
</feature>
<comment type="subcellular location">
    <subcellularLocation>
        <location evidence="1">Cell membrane</location>
        <topology evidence="1">Multi-pass membrane protein</topology>
    </subcellularLocation>
</comment>
<dbReference type="SUPFAM" id="SSF82861">
    <property type="entry name" value="Mechanosensitive channel protein MscS (YggB), transmembrane region"/>
    <property type="match status" value="1"/>
</dbReference>
<dbReference type="Proteomes" id="UP001597463">
    <property type="component" value="Unassembled WGS sequence"/>
</dbReference>
<feature type="domain" description="Mechanosensitive ion channel MscS" evidence="8">
    <location>
        <begin position="117"/>
        <end position="182"/>
    </location>
</feature>
<dbReference type="InterPro" id="IPR011014">
    <property type="entry name" value="MscS_channel_TM-2"/>
</dbReference>
<evidence type="ECO:0000313" key="11">
    <source>
        <dbReference type="Proteomes" id="UP001597463"/>
    </source>
</evidence>
<reference evidence="11" key="1">
    <citation type="journal article" date="2019" name="Int. J. Syst. Evol. Microbiol.">
        <title>The Global Catalogue of Microorganisms (GCM) 10K type strain sequencing project: providing services to taxonomists for standard genome sequencing and annotation.</title>
        <authorList>
            <consortium name="The Broad Institute Genomics Platform"/>
            <consortium name="The Broad Institute Genome Sequencing Center for Infectious Disease"/>
            <person name="Wu L."/>
            <person name="Ma J."/>
        </authorList>
    </citation>
    <scope>NUCLEOTIDE SEQUENCE [LARGE SCALE GENOMIC DNA]</scope>
    <source>
        <strain evidence="11">TISTR 1906</strain>
    </source>
</reference>
<keyword evidence="3" id="KW-1003">Cell membrane</keyword>
<evidence type="ECO:0000256" key="2">
    <source>
        <dbReference type="ARBA" id="ARBA00008017"/>
    </source>
</evidence>
<dbReference type="InterPro" id="IPR006685">
    <property type="entry name" value="MscS_channel_2nd"/>
</dbReference>
<evidence type="ECO:0000256" key="7">
    <source>
        <dbReference type="SAM" id="Phobius"/>
    </source>
</evidence>
<evidence type="ECO:0000259" key="9">
    <source>
        <dbReference type="Pfam" id="PF21088"/>
    </source>
</evidence>
<evidence type="ECO:0000259" key="8">
    <source>
        <dbReference type="Pfam" id="PF00924"/>
    </source>
</evidence>
<dbReference type="InterPro" id="IPR023408">
    <property type="entry name" value="MscS_beta-dom_sf"/>
</dbReference>
<sequence length="276" mass="29941">MSFENLTSHEGWLFAALDVVLLKVGDLAITVGSLLKLVLLMSLLFWFAGALRRWLVRRVLSRFHVDHGTRIAIASVLRYLVLVLGMVLILQNVGINLSALGVVAGAVGVGVGFGLQNIFSNFISGLIVMLERPIKVGDHIEVGSIAGVVREISARRTTLVTADNVAVLVPNQRFIVENVINSAYLEEPVRLRIAATLAADTDPALLEQLLMQVARSHAMVLAAPAPQILLRSVGGTSRQFEFAFWFRPEAIARELLTSELSSALEEAFSANGVQHA</sequence>
<keyword evidence="4 7" id="KW-0812">Transmembrane</keyword>
<dbReference type="InterPro" id="IPR052702">
    <property type="entry name" value="MscS-like_channel"/>
</dbReference>
<feature type="transmembrane region" description="Helical" evidence="7">
    <location>
        <begin position="97"/>
        <end position="119"/>
    </location>
</feature>
<dbReference type="Pfam" id="PF21088">
    <property type="entry name" value="MS_channel_1st"/>
    <property type="match status" value="1"/>
</dbReference>
<evidence type="ECO:0000313" key="10">
    <source>
        <dbReference type="EMBL" id="MFD2756074.1"/>
    </source>
</evidence>
<organism evidence="10 11">
    <name type="scientific">Comamonas terrae</name>
    <dbReference type="NCBI Taxonomy" id="673548"/>
    <lineage>
        <taxon>Bacteria</taxon>
        <taxon>Pseudomonadati</taxon>
        <taxon>Pseudomonadota</taxon>
        <taxon>Betaproteobacteria</taxon>
        <taxon>Burkholderiales</taxon>
        <taxon>Comamonadaceae</taxon>
        <taxon>Comamonas</taxon>
    </lineage>
</organism>
<dbReference type="Gene3D" id="1.10.287.1260">
    <property type="match status" value="1"/>
</dbReference>
<keyword evidence="6 7" id="KW-0472">Membrane</keyword>
<evidence type="ECO:0000256" key="5">
    <source>
        <dbReference type="ARBA" id="ARBA00022989"/>
    </source>
</evidence>
<dbReference type="Gene3D" id="3.30.70.100">
    <property type="match status" value="1"/>
</dbReference>
<feature type="transmembrane region" description="Helical" evidence="7">
    <location>
        <begin position="27"/>
        <end position="51"/>
    </location>
</feature>
<dbReference type="InterPro" id="IPR011066">
    <property type="entry name" value="MscS_channel_C_sf"/>
</dbReference>
<comment type="similarity">
    <text evidence="2">Belongs to the MscS (TC 1.A.23) family.</text>
</comment>
<dbReference type="RefSeq" id="WP_066479020.1">
    <property type="nucleotide sequence ID" value="NZ_BCNT01000009.1"/>
</dbReference>
<keyword evidence="11" id="KW-1185">Reference proteome</keyword>
<dbReference type="Pfam" id="PF00924">
    <property type="entry name" value="MS_channel_2nd"/>
    <property type="match status" value="1"/>
</dbReference>
<proteinExistence type="inferred from homology"/>
<evidence type="ECO:0000256" key="1">
    <source>
        <dbReference type="ARBA" id="ARBA00004651"/>
    </source>
</evidence>
<dbReference type="PANTHER" id="PTHR30347">
    <property type="entry name" value="POTASSIUM CHANNEL RELATED"/>
    <property type="match status" value="1"/>
</dbReference>
<dbReference type="InterPro" id="IPR049142">
    <property type="entry name" value="MS_channel_1st"/>
</dbReference>
<name>A0ABW5URS9_9BURK</name>
<gene>
    <name evidence="10" type="ORF">ACFSW6_18550</name>
</gene>
<dbReference type="InterPro" id="IPR010920">
    <property type="entry name" value="LSM_dom_sf"/>
</dbReference>
<feature type="domain" description="Mechanosensitive ion channel transmembrane helices 2/3" evidence="9">
    <location>
        <begin position="76"/>
        <end position="116"/>
    </location>
</feature>
<dbReference type="Gene3D" id="2.30.30.60">
    <property type="match status" value="1"/>
</dbReference>
<dbReference type="SUPFAM" id="SSF50182">
    <property type="entry name" value="Sm-like ribonucleoproteins"/>
    <property type="match status" value="1"/>
</dbReference>